<feature type="region of interest" description="Disordered" evidence="1">
    <location>
        <begin position="78"/>
        <end position="97"/>
    </location>
</feature>
<evidence type="ECO:0000313" key="4">
    <source>
        <dbReference type="Proteomes" id="UP000310066"/>
    </source>
</evidence>
<feature type="compositionally biased region" description="Basic and acidic residues" evidence="1">
    <location>
        <begin position="88"/>
        <end position="97"/>
    </location>
</feature>
<dbReference type="EMBL" id="NAJP01000002">
    <property type="protein sequence ID" value="TKA48865.1"/>
    <property type="molecule type" value="Genomic_DNA"/>
</dbReference>
<protein>
    <submittedName>
        <fullName evidence="3">Uncharacterized protein</fullName>
    </submittedName>
</protein>
<keyword evidence="2" id="KW-0812">Transmembrane</keyword>
<feature type="transmembrane region" description="Helical" evidence="2">
    <location>
        <begin position="12"/>
        <end position="29"/>
    </location>
</feature>
<proteinExistence type="predicted"/>
<keyword evidence="2" id="KW-1133">Transmembrane helix</keyword>
<keyword evidence="2" id="KW-0472">Membrane</keyword>
<dbReference type="AlphaFoldDB" id="A0A4U0VKF4"/>
<evidence type="ECO:0000256" key="1">
    <source>
        <dbReference type="SAM" id="MobiDB-lite"/>
    </source>
</evidence>
<accession>A0A4U0VKF4</accession>
<name>A0A4U0VKF4_9PEZI</name>
<organism evidence="3 4">
    <name type="scientific">Friedmanniomyces endolithicus</name>
    <dbReference type="NCBI Taxonomy" id="329885"/>
    <lineage>
        <taxon>Eukaryota</taxon>
        <taxon>Fungi</taxon>
        <taxon>Dikarya</taxon>
        <taxon>Ascomycota</taxon>
        <taxon>Pezizomycotina</taxon>
        <taxon>Dothideomycetes</taxon>
        <taxon>Dothideomycetidae</taxon>
        <taxon>Mycosphaerellales</taxon>
        <taxon>Teratosphaeriaceae</taxon>
        <taxon>Friedmanniomyces</taxon>
    </lineage>
</organism>
<dbReference type="OrthoDB" id="5428081at2759"/>
<evidence type="ECO:0000256" key="2">
    <source>
        <dbReference type="SAM" id="Phobius"/>
    </source>
</evidence>
<gene>
    <name evidence="3" type="ORF">B0A54_00941</name>
</gene>
<dbReference type="Proteomes" id="UP000310066">
    <property type="component" value="Unassembled WGS sequence"/>
</dbReference>
<reference evidence="3 4" key="1">
    <citation type="submission" date="2017-03" db="EMBL/GenBank/DDBJ databases">
        <title>Genomes of endolithic fungi from Antarctica.</title>
        <authorList>
            <person name="Coleine C."/>
            <person name="Masonjones S."/>
            <person name="Stajich J.E."/>
        </authorList>
    </citation>
    <scope>NUCLEOTIDE SEQUENCE [LARGE SCALE GENOMIC DNA]</scope>
    <source>
        <strain evidence="3 4">CCFEE 5311</strain>
    </source>
</reference>
<sequence length="97" mass="10355">MAAPANPFRTYAITGAVASITAVGAWYGAGLKARQEYKQEVKAVLDLSPSDRIEQMELAKARLLRHRAELQAKIDRLAAKSAGTGTPAKREASSQTG</sequence>
<comment type="caution">
    <text evidence="3">The sequence shown here is derived from an EMBL/GenBank/DDBJ whole genome shotgun (WGS) entry which is preliminary data.</text>
</comment>
<evidence type="ECO:0000313" key="3">
    <source>
        <dbReference type="EMBL" id="TKA48865.1"/>
    </source>
</evidence>